<dbReference type="Pfam" id="PF12805">
    <property type="entry name" value="FUSC-like"/>
    <property type="match status" value="1"/>
</dbReference>
<dbReference type="Pfam" id="PF13515">
    <property type="entry name" value="FUSC_2"/>
    <property type="match status" value="1"/>
</dbReference>
<dbReference type="EMBL" id="JALJEJ010000008">
    <property type="protein sequence ID" value="MCJ8211117.1"/>
    <property type="molecule type" value="Genomic_DNA"/>
</dbReference>
<accession>A0A9X1X4N0</accession>
<evidence type="ECO:0000256" key="1">
    <source>
        <dbReference type="ARBA" id="ARBA00004141"/>
    </source>
</evidence>
<keyword evidence="4 5" id="KW-0472">Membrane</keyword>
<protein>
    <submittedName>
        <fullName evidence="8">FUSC family protein</fullName>
    </submittedName>
</protein>
<proteinExistence type="predicted"/>
<keyword evidence="2 5" id="KW-0812">Transmembrane</keyword>
<evidence type="ECO:0000256" key="4">
    <source>
        <dbReference type="ARBA" id="ARBA00023136"/>
    </source>
</evidence>
<comment type="caution">
    <text evidence="8">The sequence shown here is derived from an EMBL/GenBank/DDBJ whole genome shotgun (WGS) entry which is preliminary data.</text>
</comment>
<feature type="transmembrane region" description="Helical" evidence="5">
    <location>
        <begin position="497"/>
        <end position="520"/>
    </location>
</feature>
<feature type="transmembrane region" description="Helical" evidence="5">
    <location>
        <begin position="457"/>
        <end position="477"/>
    </location>
</feature>
<feature type="domain" description="Integral membrane bound transporter" evidence="7">
    <location>
        <begin position="432"/>
        <end position="544"/>
    </location>
</feature>
<dbReference type="InterPro" id="IPR032692">
    <property type="entry name" value="YccS_N"/>
</dbReference>
<dbReference type="GO" id="GO:0016020">
    <property type="term" value="C:membrane"/>
    <property type="evidence" value="ECO:0007669"/>
    <property type="project" value="UniProtKB-SubCell"/>
</dbReference>
<name>A0A9X1X4N0_9SPHI</name>
<comment type="subcellular location">
    <subcellularLocation>
        <location evidence="1">Membrane</location>
        <topology evidence="1">Multi-pass membrane protein</topology>
    </subcellularLocation>
</comment>
<feature type="transmembrane region" description="Helical" evidence="5">
    <location>
        <begin position="428"/>
        <end position="445"/>
    </location>
</feature>
<organism evidence="8 9">
    <name type="scientific">Mucilaginibacter straminoryzae</name>
    <dbReference type="NCBI Taxonomy" id="2932774"/>
    <lineage>
        <taxon>Bacteria</taxon>
        <taxon>Pseudomonadati</taxon>
        <taxon>Bacteroidota</taxon>
        <taxon>Sphingobacteriia</taxon>
        <taxon>Sphingobacteriales</taxon>
        <taxon>Sphingobacteriaceae</taxon>
        <taxon>Mucilaginibacter</taxon>
    </lineage>
</organism>
<evidence type="ECO:0000259" key="7">
    <source>
        <dbReference type="Pfam" id="PF13515"/>
    </source>
</evidence>
<dbReference type="AlphaFoldDB" id="A0A9X1X4N0"/>
<evidence type="ECO:0000256" key="2">
    <source>
        <dbReference type="ARBA" id="ARBA00022692"/>
    </source>
</evidence>
<dbReference type="RefSeq" id="WP_245131431.1">
    <property type="nucleotide sequence ID" value="NZ_JALJEJ010000008.1"/>
</dbReference>
<evidence type="ECO:0000313" key="8">
    <source>
        <dbReference type="EMBL" id="MCJ8211117.1"/>
    </source>
</evidence>
<reference evidence="8" key="1">
    <citation type="submission" date="2022-04" db="EMBL/GenBank/DDBJ databases">
        <title>Mucilaginibacter sp. RS28 isolated from freshwater.</title>
        <authorList>
            <person name="Ko S.-R."/>
        </authorList>
    </citation>
    <scope>NUCLEOTIDE SEQUENCE</scope>
    <source>
        <strain evidence="8">RS28</strain>
    </source>
</reference>
<evidence type="ECO:0000256" key="5">
    <source>
        <dbReference type="SAM" id="Phobius"/>
    </source>
</evidence>
<feature type="transmembrane region" description="Helical" evidence="5">
    <location>
        <begin position="532"/>
        <end position="553"/>
    </location>
</feature>
<dbReference type="PANTHER" id="PTHR31086">
    <property type="entry name" value="ALUMINUM-ACTIVATED MALATE TRANSPORTER 10"/>
    <property type="match status" value="1"/>
</dbReference>
<feature type="transmembrane region" description="Helical" evidence="5">
    <location>
        <begin position="68"/>
        <end position="86"/>
    </location>
</feature>
<sequence>MDVHSREIKSLLFSHYFSDGLRITLGVMLPSLIFAQFGMLDAGLTLSLGAVCVCGVDTPAPTHYRRNALAIGNLLVFLVAIITGFARLNVYTLGAEVVAFSFLFSMFIVYGNRATSVGTAALMVMIFMMAREMEPREVLSYSLTITAGGVWYMAFSLVFFSIRPYRAAQQAVAENITDVVKFLRIKADFYLPETDIDDNYRKLVSQQVTVSQHQDQVRELLFKSRQVVKESTRASRILVLTFTDLVDLYEHIMATHYDYREIRERFGQTSVLRNIALTLQSMANELDNIAYAILSNTRYRHLKSFYPELEALKKEIDALPQNAAGGSNIVLKKILINLRDVHQKIADIHKYYNSRSSEGLIAKTEGVEFTKFVTHQDYAPHIFIDNLTLTSAAFKHSLRVSLVCLVGFVITKSQGLLEVINHVTGKKIVFGHHSYWVLLTIIVILKPGFSLSKQRNIERVVGTIVGGIIGVLVLTFVHNKTAEVVLLTLFMMGTYTFLRINYIIAVILMTPYVLILFRVLGLGHLNVAEERIIDTIIGAVISFAASYLIFPAWESEQLRQSLHEVVDANINYLITIAQNLTGKQVNVTEYKLARKDVFVKSANLSAAFERMISEPKSKQKQAKSVHRFVVLNHILSSYLATIAANLTGKNAGFIRADNLKMLKKDIAVLNECSKKLGGKSMDFNDKGVECLDPSVNSADQDLLREQLGFVNKIANDINKVADSLVS</sequence>
<feature type="domain" description="Integral membrane protein YccS N-terminal" evidence="6">
    <location>
        <begin position="70"/>
        <end position="345"/>
    </location>
</feature>
<keyword evidence="9" id="KW-1185">Reference proteome</keyword>
<evidence type="ECO:0000259" key="6">
    <source>
        <dbReference type="Pfam" id="PF12805"/>
    </source>
</evidence>
<dbReference type="InterPro" id="IPR049453">
    <property type="entry name" value="Memb_transporter_dom"/>
</dbReference>
<evidence type="ECO:0000313" key="9">
    <source>
        <dbReference type="Proteomes" id="UP001139450"/>
    </source>
</evidence>
<dbReference type="Proteomes" id="UP001139450">
    <property type="component" value="Unassembled WGS sequence"/>
</dbReference>
<feature type="transmembrane region" description="Helical" evidence="5">
    <location>
        <begin position="138"/>
        <end position="160"/>
    </location>
</feature>
<keyword evidence="3 5" id="KW-1133">Transmembrane helix</keyword>
<feature type="transmembrane region" description="Helical" evidence="5">
    <location>
        <begin position="98"/>
        <end position="126"/>
    </location>
</feature>
<evidence type="ECO:0000256" key="3">
    <source>
        <dbReference type="ARBA" id="ARBA00022989"/>
    </source>
</evidence>
<gene>
    <name evidence="8" type="ORF">MUY27_15465</name>
</gene>